<name>A0A1H4X100_9BRAD</name>
<gene>
    <name evidence="1" type="ORF">SAMN05444164_3334</name>
</gene>
<protein>
    <submittedName>
        <fullName evidence="1">Uncharacterized protein</fullName>
    </submittedName>
</protein>
<dbReference type="Proteomes" id="UP000198992">
    <property type="component" value="Unassembled WGS sequence"/>
</dbReference>
<dbReference type="EMBL" id="FNTH01000001">
    <property type="protein sequence ID" value="SEC99336.1"/>
    <property type="molecule type" value="Genomic_DNA"/>
</dbReference>
<dbReference type="AlphaFoldDB" id="A0A1H4X100"/>
<evidence type="ECO:0000313" key="2">
    <source>
        <dbReference type="Proteomes" id="UP000198992"/>
    </source>
</evidence>
<proteinExistence type="predicted"/>
<evidence type="ECO:0000313" key="1">
    <source>
        <dbReference type="EMBL" id="SEC99336.1"/>
    </source>
</evidence>
<accession>A0A1H4X100</accession>
<reference evidence="1 2" key="1">
    <citation type="submission" date="2016-10" db="EMBL/GenBank/DDBJ databases">
        <authorList>
            <person name="de Groot N.N."/>
        </authorList>
    </citation>
    <scope>NUCLEOTIDE SEQUENCE [LARGE SCALE GENOMIC DNA]</scope>
    <source>
        <strain evidence="1 2">MT12</strain>
    </source>
</reference>
<organism evidence="1 2">
    <name type="scientific">Bradyrhizobium erythrophlei</name>
    <dbReference type="NCBI Taxonomy" id="1437360"/>
    <lineage>
        <taxon>Bacteria</taxon>
        <taxon>Pseudomonadati</taxon>
        <taxon>Pseudomonadota</taxon>
        <taxon>Alphaproteobacteria</taxon>
        <taxon>Hyphomicrobiales</taxon>
        <taxon>Nitrobacteraceae</taxon>
        <taxon>Bradyrhizobium</taxon>
    </lineage>
</organism>
<sequence>MLTWNEELVYDIYLNGKNDLLVVPRGHPVPTHLTGNWKRKKRAVRSVSEKIREACNAAATIADGWSKVDRR</sequence>